<evidence type="ECO:0000259" key="2">
    <source>
        <dbReference type="Pfam" id="PF13559"/>
    </source>
</evidence>
<feature type="transmembrane region" description="Helical" evidence="1">
    <location>
        <begin position="266"/>
        <end position="284"/>
    </location>
</feature>
<proteinExistence type="predicted"/>
<feature type="transmembrane region" description="Helical" evidence="1">
    <location>
        <begin position="12"/>
        <end position="33"/>
    </location>
</feature>
<feature type="transmembrane region" description="Helical" evidence="1">
    <location>
        <begin position="123"/>
        <end position="140"/>
    </location>
</feature>
<gene>
    <name evidence="3" type="ORF">GZH47_29715</name>
</gene>
<dbReference type="EMBL" id="CP048286">
    <property type="protein sequence ID" value="QHW34561.1"/>
    <property type="molecule type" value="Genomic_DNA"/>
</dbReference>
<protein>
    <submittedName>
        <fullName evidence="3">DUF4129 domain-containing protein</fullName>
    </submittedName>
</protein>
<dbReference type="RefSeq" id="WP_162644713.1">
    <property type="nucleotide sequence ID" value="NZ_CP048286.1"/>
</dbReference>
<dbReference type="KEGG" id="prz:GZH47_29715"/>
<organism evidence="3 4">
    <name type="scientific">Paenibacillus rhizovicinus</name>
    <dbReference type="NCBI Taxonomy" id="2704463"/>
    <lineage>
        <taxon>Bacteria</taxon>
        <taxon>Bacillati</taxon>
        <taxon>Bacillota</taxon>
        <taxon>Bacilli</taxon>
        <taxon>Bacillales</taxon>
        <taxon>Paenibacillaceae</taxon>
        <taxon>Paenibacillus</taxon>
    </lineage>
</organism>
<name>A0A6C0P843_9BACL</name>
<reference evidence="3 4" key="1">
    <citation type="submission" date="2020-02" db="EMBL/GenBank/DDBJ databases">
        <title>Paenibacillus sp. nov., isolated from rhizosphere soil of tomato.</title>
        <authorList>
            <person name="Weon H.-Y."/>
            <person name="Lee S.A."/>
        </authorList>
    </citation>
    <scope>NUCLEOTIDE SEQUENCE [LARGE SCALE GENOMIC DNA]</scope>
    <source>
        <strain evidence="3 4">14171R-81</strain>
    </source>
</reference>
<accession>A0A6C0P843</accession>
<dbReference type="InterPro" id="IPR025403">
    <property type="entry name" value="TgpA-like_C"/>
</dbReference>
<feature type="transmembrane region" description="Helical" evidence="1">
    <location>
        <begin position="146"/>
        <end position="165"/>
    </location>
</feature>
<evidence type="ECO:0000256" key="1">
    <source>
        <dbReference type="SAM" id="Phobius"/>
    </source>
</evidence>
<keyword evidence="1" id="KW-1133">Transmembrane helix</keyword>
<feature type="transmembrane region" description="Helical" evidence="1">
    <location>
        <begin position="39"/>
        <end position="59"/>
    </location>
</feature>
<sequence length="432" mass="49129">MSLKLRRLIGSLLIASVLELMLFFPIVLAEYIWMPPGTLSLAADALLLLVLYWLGYGINALLKFKHPFPKILLAALVSGACGIVLLGVSSWSIILMLLGVFAVYRGTRLPGAPLGMRLMSQDFIIGVIFYFVVAVVNNVNGEFDDYRTVFLIAGVLTLFAALFLTNRNMVGRETLSGAERPMVEPSVRRNNRIFVGFAMIVTVLISLAIQLQQALSDAFHSVLTWLMDLLKYHGAQRDVPKEEVKPIENFMPPAESPPKNWAWLDYTMYTIAAIIAIALLYVLARRLNRLPGWLKELRKRFVAMFKRDKGVAARGYVDEIERIRKKEGSFRRLFGRSKEERLKWKDLNDNESRVRYLYRRWIGNAVKKGFAHQPHLTPQEIQRKLDGERIEHVSPAVTESLIRHYQQVRYGAGKLSDEELQKLAAQLGQVKS</sequence>
<feature type="domain" description="Protein-glutamine gamma-glutamyltransferase-like C-terminal" evidence="2">
    <location>
        <begin position="357"/>
        <end position="425"/>
    </location>
</feature>
<feature type="transmembrane region" description="Helical" evidence="1">
    <location>
        <begin position="193"/>
        <end position="211"/>
    </location>
</feature>
<keyword evidence="1" id="KW-0472">Membrane</keyword>
<evidence type="ECO:0000313" key="4">
    <source>
        <dbReference type="Proteomes" id="UP000479114"/>
    </source>
</evidence>
<dbReference type="Pfam" id="PF13559">
    <property type="entry name" value="DUF4129"/>
    <property type="match status" value="1"/>
</dbReference>
<dbReference type="AlphaFoldDB" id="A0A6C0P843"/>
<keyword evidence="4" id="KW-1185">Reference proteome</keyword>
<feature type="transmembrane region" description="Helical" evidence="1">
    <location>
        <begin position="71"/>
        <end position="88"/>
    </location>
</feature>
<dbReference type="Proteomes" id="UP000479114">
    <property type="component" value="Chromosome"/>
</dbReference>
<keyword evidence="1" id="KW-0812">Transmembrane</keyword>
<evidence type="ECO:0000313" key="3">
    <source>
        <dbReference type="EMBL" id="QHW34561.1"/>
    </source>
</evidence>